<keyword evidence="3 5" id="KW-0489">Methyltransferase</keyword>
<keyword evidence="4 5" id="KW-0808">Transferase</keyword>
<reference evidence="6" key="1">
    <citation type="journal article" date="2021" name="Open Biol.">
        <title>Shared evolutionary footprints suggest mitochondrial oxidative damage underlies multiple complex I losses in fungi.</title>
        <authorList>
            <person name="Schikora-Tamarit M.A."/>
            <person name="Marcet-Houben M."/>
            <person name="Nosek J."/>
            <person name="Gabaldon T."/>
        </authorList>
    </citation>
    <scope>NUCLEOTIDE SEQUENCE</scope>
    <source>
        <strain evidence="6">NCAIM Y.01608</strain>
    </source>
</reference>
<dbReference type="GO" id="GO:0032259">
    <property type="term" value="P:methylation"/>
    <property type="evidence" value="ECO:0007669"/>
    <property type="project" value="UniProtKB-KW"/>
</dbReference>
<dbReference type="Pfam" id="PF10237">
    <property type="entry name" value="N6-adenineMlase"/>
    <property type="match status" value="1"/>
</dbReference>
<proteinExistence type="inferred from homology"/>
<evidence type="ECO:0000313" key="7">
    <source>
        <dbReference type="Proteomes" id="UP000788993"/>
    </source>
</evidence>
<dbReference type="InterPro" id="IPR041370">
    <property type="entry name" value="Mlase_EEF1AKMT1/ZCCHC4"/>
</dbReference>
<dbReference type="GO" id="GO:0016279">
    <property type="term" value="F:protein-lysine N-methyltransferase activity"/>
    <property type="evidence" value="ECO:0007669"/>
    <property type="project" value="UniProtKB-UniRule"/>
</dbReference>
<evidence type="ECO:0000256" key="5">
    <source>
        <dbReference type="HAMAP-Rule" id="MF_03187"/>
    </source>
</evidence>
<comment type="subcellular location">
    <subcellularLocation>
        <location evidence="1 5">Cytoplasm</location>
    </subcellularLocation>
</comment>
<comment type="similarity">
    <text evidence="5">Belongs to the class I-like SAM-binding methyltransferase superfamily. EFM5 family.</text>
</comment>
<dbReference type="PANTHER" id="PTHR13200">
    <property type="entry name" value="EEF1A LYSINE METHYLTRANSFERASE 1"/>
    <property type="match status" value="1"/>
</dbReference>
<dbReference type="AlphaFoldDB" id="A0A9P8P5L0"/>
<gene>
    <name evidence="5" type="primary">EFM5</name>
    <name evidence="6" type="ORF">OGATHE_003929</name>
</gene>
<dbReference type="EMBL" id="JAEUBD010001178">
    <property type="protein sequence ID" value="KAH3665114.1"/>
    <property type="molecule type" value="Genomic_DNA"/>
</dbReference>
<evidence type="ECO:0000313" key="6">
    <source>
        <dbReference type="EMBL" id="KAH3665114.1"/>
    </source>
</evidence>
<dbReference type="GO" id="GO:0005737">
    <property type="term" value="C:cytoplasm"/>
    <property type="evidence" value="ECO:0007669"/>
    <property type="project" value="UniProtKB-SubCell"/>
</dbReference>
<protein>
    <recommendedName>
        <fullName evidence="5">Protein-lysine N-methyltransferase EFM5</fullName>
        <ecNumber evidence="5">2.1.1.-</ecNumber>
    </recommendedName>
    <alternativeName>
        <fullName evidence="5">Elongation factor methyltransferase 5</fullName>
    </alternativeName>
</protein>
<dbReference type="EC" id="2.1.1.-" evidence="5"/>
<sequence>MMLLYSPLVKDRTLSAHALAALAEFESEESERLERFKALSEEADADFTKRSHLSIDDFKEDWQLSQFWYSDATANILADELLDGADNETIICIASAPSVYAAIRAREPSELPTKNIYLLEFDRRFEILSGTKYFGFFDYNQPLNVPEHLKGRCHRLLIDPPFLETDCQRKSAHAAKTLLHPDKTQKTKENKLRYKLITCTGERMADVVTSHYPDVHVTTFYPEHKNGLSNEFRCYASFEGKSWKFA</sequence>
<evidence type="ECO:0000256" key="4">
    <source>
        <dbReference type="ARBA" id="ARBA00022679"/>
    </source>
</evidence>
<dbReference type="HAMAP" id="MF_03187">
    <property type="entry name" value="Methyltr_EFM5"/>
    <property type="match status" value="1"/>
</dbReference>
<dbReference type="PANTHER" id="PTHR13200:SF0">
    <property type="entry name" value="EEF1A LYSINE METHYLTRANSFERASE 1"/>
    <property type="match status" value="1"/>
</dbReference>
<dbReference type="Proteomes" id="UP000788993">
    <property type="component" value="Unassembled WGS sequence"/>
</dbReference>
<comment type="function">
    <text evidence="5">S-adenosyl-L-methionine-dependent protein-lysine N-methyltransferase that trimethylates elongation factor 1-alpha at 'Lys-79'.</text>
</comment>
<name>A0A9P8P5L0_9ASCO</name>
<accession>A0A9P8P5L0</accession>
<evidence type="ECO:0000256" key="1">
    <source>
        <dbReference type="ARBA" id="ARBA00004496"/>
    </source>
</evidence>
<organism evidence="6 7">
    <name type="scientific">Ogataea polymorpha</name>
    <dbReference type="NCBI Taxonomy" id="460523"/>
    <lineage>
        <taxon>Eukaryota</taxon>
        <taxon>Fungi</taxon>
        <taxon>Dikarya</taxon>
        <taxon>Ascomycota</taxon>
        <taxon>Saccharomycotina</taxon>
        <taxon>Pichiomycetes</taxon>
        <taxon>Pichiales</taxon>
        <taxon>Pichiaceae</taxon>
        <taxon>Ogataea</taxon>
    </lineage>
</organism>
<dbReference type="InterPro" id="IPR019369">
    <property type="entry name" value="Efm5/EEF1AKMT1"/>
</dbReference>
<keyword evidence="7" id="KW-1185">Reference proteome</keyword>
<keyword evidence="2 5" id="KW-0963">Cytoplasm</keyword>
<comment type="caution">
    <text evidence="6">The sequence shown here is derived from an EMBL/GenBank/DDBJ whole genome shotgun (WGS) entry which is preliminary data.</text>
</comment>
<reference evidence="6" key="2">
    <citation type="submission" date="2021-01" db="EMBL/GenBank/DDBJ databases">
        <authorList>
            <person name="Schikora-Tamarit M.A."/>
        </authorList>
    </citation>
    <scope>NUCLEOTIDE SEQUENCE</scope>
    <source>
        <strain evidence="6">NCAIM Y.01608</strain>
    </source>
</reference>
<evidence type="ECO:0000256" key="2">
    <source>
        <dbReference type="ARBA" id="ARBA00022490"/>
    </source>
</evidence>
<evidence type="ECO:0000256" key="3">
    <source>
        <dbReference type="ARBA" id="ARBA00022603"/>
    </source>
</evidence>